<protein>
    <submittedName>
        <fullName evidence="1">Uncharacterized protein</fullName>
    </submittedName>
</protein>
<proteinExistence type="predicted"/>
<sequence>MEVEKTVADRSRQTTEVGASEVRRIVDRRKSVIGGERATCRYLSLHSLCPIGHAFPLLPFDFFVTSVGVQIARVASSAPSWLFDFAPSTTFPSCRIGSYDFLIGSNNESSLAVKVDRNPSYWGV</sequence>
<comment type="caution">
    <text evidence="1">The sequence shown here is derived from an EMBL/GenBank/DDBJ whole genome shotgun (WGS) entry which is preliminary data.</text>
</comment>
<accession>A0AAV7G439</accession>
<dbReference type="EMBL" id="JAGFBR010000018">
    <property type="protein sequence ID" value="KAH0450910.1"/>
    <property type="molecule type" value="Genomic_DNA"/>
</dbReference>
<keyword evidence="2" id="KW-1185">Reference proteome</keyword>
<gene>
    <name evidence="1" type="ORF">IEQ34_021602</name>
</gene>
<evidence type="ECO:0000313" key="2">
    <source>
        <dbReference type="Proteomes" id="UP000775213"/>
    </source>
</evidence>
<evidence type="ECO:0000313" key="1">
    <source>
        <dbReference type="EMBL" id="KAH0450910.1"/>
    </source>
</evidence>
<reference evidence="1 2" key="1">
    <citation type="journal article" date="2021" name="Hortic Res">
        <title>Chromosome-scale assembly of the Dendrobium chrysotoxum genome enhances the understanding of orchid evolution.</title>
        <authorList>
            <person name="Zhang Y."/>
            <person name="Zhang G.Q."/>
            <person name="Zhang D."/>
            <person name="Liu X.D."/>
            <person name="Xu X.Y."/>
            <person name="Sun W.H."/>
            <person name="Yu X."/>
            <person name="Zhu X."/>
            <person name="Wang Z.W."/>
            <person name="Zhao X."/>
            <person name="Zhong W.Y."/>
            <person name="Chen H."/>
            <person name="Yin W.L."/>
            <person name="Huang T."/>
            <person name="Niu S.C."/>
            <person name="Liu Z.J."/>
        </authorList>
    </citation>
    <scope>NUCLEOTIDE SEQUENCE [LARGE SCALE GENOMIC DNA]</scope>
    <source>
        <strain evidence="1">Lindl</strain>
    </source>
</reference>
<dbReference type="AlphaFoldDB" id="A0AAV7G439"/>
<dbReference type="Proteomes" id="UP000775213">
    <property type="component" value="Unassembled WGS sequence"/>
</dbReference>
<name>A0AAV7G439_DENCH</name>
<organism evidence="1 2">
    <name type="scientific">Dendrobium chrysotoxum</name>
    <name type="common">Orchid</name>
    <dbReference type="NCBI Taxonomy" id="161865"/>
    <lineage>
        <taxon>Eukaryota</taxon>
        <taxon>Viridiplantae</taxon>
        <taxon>Streptophyta</taxon>
        <taxon>Embryophyta</taxon>
        <taxon>Tracheophyta</taxon>
        <taxon>Spermatophyta</taxon>
        <taxon>Magnoliopsida</taxon>
        <taxon>Liliopsida</taxon>
        <taxon>Asparagales</taxon>
        <taxon>Orchidaceae</taxon>
        <taxon>Epidendroideae</taxon>
        <taxon>Malaxideae</taxon>
        <taxon>Dendrobiinae</taxon>
        <taxon>Dendrobium</taxon>
    </lineage>
</organism>